<dbReference type="RefSeq" id="WP_070984298.1">
    <property type="nucleotide sequence ID" value="NZ_MKJU01000025.1"/>
</dbReference>
<feature type="transmembrane region" description="Helical" evidence="1">
    <location>
        <begin position="12"/>
        <end position="33"/>
    </location>
</feature>
<sequence length="141" mass="15348">MRTAQRVTDKFAVGLSVMCSIHCLLLPILLSLLPSLTALPLGNEAFHIWMIVAVLPSSLFALTLGCKQHQDYRLLLIGGMGLMMLVAALFSNNIHLGEVGEKVLTLLGSILVATAHLRNYRLCHASKSHDCPCPDTQKVSE</sequence>
<name>A0A1S1MXL5_9GAMM</name>
<dbReference type="STRING" id="1859457.BET10_08565"/>
<comment type="caution">
    <text evidence="2">The sequence shown here is derived from an EMBL/GenBank/DDBJ whole genome shotgun (WGS) entry which is preliminary data.</text>
</comment>
<dbReference type="EMBL" id="MKJU01000025">
    <property type="protein sequence ID" value="OHU90924.1"/>
    <property type="molecule type" value="Genomic_DNA"/>
</dbReference>
<keyword evidence="1" id="KW-0812">Transmembrane</keyword>
<evidence type="ECO:0000313" key="2">
    <source>
        <dbReference type="EMBL" id="OHU90924.1"/>
    </source>
</evidence>
<evidence type="ECO:0000313" key="3">
    <source>
        <dbReference type="Proteomes" id="UP000179786"/>
    </source>
</evidence>
<gene>
    <name evidence="2" type="ORF">BET10_08565</name>
</gene>
<accession>A0A1S1MXL5</accession>
<reference evidence="2 3" key="1">
    <citation type="submission" date="2016-09" db="EMBL/GenBank/DDBJ databases">
        <title>Pseudoalteromonas amylolytica sp. nov., isolated from the surface seawater.</title>
        <authorList>
            <person name="Wu Y.-H."/>
            <person name="Cheng H."/>
            <person name="Jin X.-B."/>
            <person name="Wang C.-S."/>
            <person name="Xu X.-W."/>
        </authorList>
    </citation>
    <scope>NUCLEOTIDE SEQUENCE [LARGE SCALE GENOMIC DNA]</scope>
    <source>
        <strain evidence="2 3">JW1</strain>
    </source>
</reference>
<dbReference type="AlphaFoldDB" id="A0A1S1MXL5"/>
<dbReference type="Proteomes" id="UP000179786">
    <property type="component" value="Unassembled WGS sequence"/>
</dbReference>
<dbReference type="Pfam" id="PF03203">
    <property type="entry name" value="MerC"/>
    <property type="match status" value="1"/>
</dbReference>
<feature type="transmembrane region" description="Helical" evidence="1">
    <location>
        <begin position="45"/>
        <end position="65"/>
    </location>
</feature>
<organism evidence="2 3">
    <name type="scientific">Pseudoalteromonas amylolytica</name>
    <dbReference type="NCBI Taxonomy" id="1859457"/>
    <lineage>
        <taxon>Bacteria</taxon>
        <taxon>Pseudomonadati</taxon>
        <taxon>Pseudomonadota</taxon>
        <taxon>Gammaproteobacteria</taxon>
        <taxon>Alteromonadales</taxon>
        <taxon>Pseudoalteromonadaceae</taxon>
        <taxon>Pseudoalteromonas</taxon>
    </lineage>
</organism>
<dbReference type="OrthoDB" id="34373at2"/>
<keyword evidence="3" id="KW-1185">Reference proteome</keyword>
<feature type="transmembrane region" description="Helical" evidence="1">
    <location>
        <begin position="72"/>
        <end position="91"/>
    </location>
</feature>
<evidence type="ECO:0000256" key="1">
    <source>
        <dbReference type="SAM" id="Phobius"/>
    </source>
</evidence>
<proteinExistence type="predicted"/>
<evidence type="ECO:0008006" key="4">
    <source>
        <dbReference type="Google" id="ProtNLM"/>
    </source>
</evidence>
<dbReference type="GO" id="GO:0016020">
    <property type="term" value="C:membrane"/>
    <property type="evidence" value="ECO:0007669"/>
    <property type="project" value="InterPro"/>
</dbReference>
<keyword evidence="1" id="KW-1133">Transmembrane helix</keyword>
<protein>
    <recommendedName>
        <fullName evidence="4">MerC domain-containing protein</fullName>
    </recommendedName>
</protein>
<dbReference type="InterPro" id="IPR004891">
    <property type="entry name" value="Mercury-R_MerC"/>
</dbReference>
<dbReference type="GO" id="GO:0015097">
    <property type="term" value="F:mercury ion transmembrane transporter activity"/>
    <property type="evidence" value="ECO:0007669"/>
    <property type="project" value="InterPro"/>
</dbReference>
<keyword evidence="1" id="KW-0472">Membrane</keyword>